<dbReference type="PANTHER" id="PTHR44757">
    <property type="entry name" value="DIGUANYLATE CYCLASE DGCP"/>
    <property type="match status" value="1"/>
</dbReference>
<dbReference type="PROSITE" id="PS50112">
    <property type="entry name" value="PAS"/>
    <property type="match status" value="1"/>
</dbReference>
<dbReference type="CDD" id="cd01949">
    <property type="entry name" value="GGDEF"/>
    <property type="match status" value="1"/>
</dbReference>
<dbReference type="PROSITE" id="PS50887">
    <property type="entry name" value="GGDEF"/>
    <property type="match status" value="1"/>
</dbReference>
<dbReference type="PANTHER" id="PTHR44757:SF10">
    <property type="entry name" value="MEMBRANE PROTEIN"/>
    <property type="match status" value="1"/>
</dbReference>
<keyword evidence="1" id="KW-1133">Transmembrane helix</keyword>
<dbReference type="InterPro" id="IPR035965">
    <property type="entry name" value="PAS-like_dom_sf"/>
</dbReference>
<reference evidence="5 6" key="1">
    <citation type="submission" date="2024-01" db="EMBL/GenBank/DDBJ databases">
        <title>Comparative Genomics of Leclercia adecarboxylata Strains Isolated from Several Sources.</title>
        <authorList>
            <person name="Yescas-Zazueta V."/>
            <person name="Balbuena-Alonso M.G."/>
            <person name="Valencia D."/>
            <person name="Mendez-Pfeiffer P.A."/>
            <person name="Ballesteros-Monrreal M.G."/>
            <person name="Rocha-Gracia R.D.C."/>
            <person name="Barrios-Villa E."/>
        </authorList>
    </citation>
    <scope>NUCLEOTIDE SEQUENCE [LARGE SCALE GENOMIC DNA]</scope>
    <source>
        <strain evidence="5 6">33MEM</strain>
    </source>
</reference>
<dbReference type="CDD" id="cd00130">
    <property type="entry name" value="PAS"/>
    <property type="match status" value="1"/>
</dbReference>
<dbReference type="NCBIfam" id="TIGR00229">
    <property type="entry name" value="sensory_box"/>
    <property type="match status" value="1"/>
</dbReference>
<dbReference type="Proteomes" id="UP001357437">
    <property type="component" value="Unassembled WGS sequence"/>
</dbReference>
<dbReference type="Pfam" id="PF00563">
    <property type="entry name" value="EAL"/>
    <property type="match status" value="1"/>
</dbReference>
<dbReference type="EMBL" id="JAYMCU010000028">
    <property type="protein sequence ID" value="MEC3937666.1"/>
    <property type="molecule type" value="Genomic_DNA"/>
</dbReference>
<dbReference type="Pfam" id="PF00989">
    <property type="entry name" value="PAS"/>
    <property type="match status" value="1"/>
</dbReference>
<dbReference type="Gene3D" id="3.20.20.450">
    <property type="entry name" value="EAL domain"/>
    <property type="match status" value="1"/>
</dbReference>
<evidence type="ECO:0000313" key="5">
    <source>
        <dbReference type="EMBL" id="MEC3937666.1"/>
    </source>
</evidence>
<feature type="transmembrane region" description="Helical" evidence="1">
    <location>
        <begin position="27"/>
        <end position="50"/>
    </location>
</feature>
<comment type="caution">
    <text evidence="5">The sequence shown here is derived from an EMBL/GenBank/DDBJ whole genome shotgun (WGS) entry which is preliminary data.</text>
</comment>
<dbReference type="Gene3D" id="3.30.70.270">
    <property type="match status" value="1"/>
</dbReference>
<name>A0ABU6I7V2_9ENTR</name>
<evidence type="ECO:0000256" key="1">
    <source>
        <dbReference type="SAM" id="Phobius"/>
    </source>
</evidence>
<dbReference type="PROSITE" id="PS50883">
    <property type="entry name" value="EAL"/>
    <property type="match status" value="1"/>
</dbReference>
<protein>
    <submittedName>
        <fullName evidence="5">EAL domain-containing protein</fullName>
    </submittedName>
</protein>
<keyword evidence="1" id="KW-0472">Membrane</keyword>
<dbReference type="RefSeq" id="WP_277602372.1">
    <property type="nucleotide sequence ID" value="NZ_CBCYJT010000003.1"/>
</dbReference>
<dbReference type="SMART" id="SM00091">
    <property type="entry name" value="PAS"/>
    <property type="match status" value="1"/>
</dbReference>
<dbReference type="SMART" id="SM00267">
    <property type="entry name" value="GGDEF"/>
    <property type="match status" value="1"/>
</dbReference>
<feature type="transmembrane region" description="Helical" evidence="1">
    <location>
        <begin position="267"/>
        <end position="289"/>
    </location>
</feature>
<proteinExistence type="predicted"/>
<dbReference type="InterPro" id="IPR000160">
    <property type="entry name" value="GGDEF_dom"/>
</dbReference>
<dbReference type="Gene3D" id="3.30.450.20">
    <property type="entry name" value="PAS domain"/>
    <property type="match status" value="1"/>
</dbReference>
<dbReference type="InterPro" id="IPR052155">
    <property type="entry name" value="Biofilm_reg_signaling"/>
</dbReference>
<dbReference type="SUPFAM" id="SSF141868">
    <property type="entry name" value="EAL domain-like"/>
    <property type="match status" value="1"/>
</dbReference>
<organism evidence="5 6">
    <name type="scientific">Leclercia adecarboxylata</name>
    <dbReference type="NCBI Taxonomy" id="83655"/>
    <lineage>
        <taxon>Bacteria</taxon>
        <taxon>Pseudomonadati</taxon>
        <taxon>Pseudomonadota</taxon>
        <taxon>Gammaproteobacteria</taxon>
        <taxon>Enterobacterales</taxon>
        <taxon>Enterobacteriaceae</taxon>
        <taxon>Leclercia</taxon>
    </lineage>
</organism>
<dbReference type="SUPFAM" id="SSF55073">
    <property type="entry name" value="Nucleotide cyclase"/>
    <property type="match status" value="1"/>
</dbReference>
<dbReference type="InterPro" id="IPR000014">
    <property type="entry name" value="PAS"/>
</dbReference>
<gene>
    <name evidence="5" type="ORF">VOF76_15970</name>
</gene>
<evidence type="ECO:0000313" key="6">
    <source>
        <dbReference type="Proteomes" id="UP001357437"/>
    </source>
</evidence>
<dbReference type="SUPFAM" id="SSF55785">
    <property type="entry name" value="PYP-like sensor domain (PAS domain)"/>
    <property type="match status" value="1"/>
</dbReference>
<dbReference type="InterPro" id="IPR007892">
    <property type="entry name" value="CHASE4"/>
</dbReference>
<keyword evidence="6" id="KW-1185">Reference proteome</keyword>
<dbReference type="CDD" id="cd01948">
    <property type="entry name" value="EAL"/>
    <property type="match status" value="1"/>
</dbReference>
<dbReference type="SMART" id="SM00052">
    <property type="entry name" value="EAL"/>
    <property type="match status" value="1"/>
</dbReference>
<evidence type="ECO:0000259" key="3">
    <source>
        <dbReference type="PROSITE" id="PS50883"/>
    </source>
</evidence>
<feature type="domain" description="GGDEF" evidence="4">
    <location>
        <begin position="472"/>
        <end position="605"/>
    </location>
</feature>
<dbReference type="Pfam" id="PF00990">
    <property type="entry name" value="GGDEF"/>
    <property type="match status" value="1"/>
</dbReference>
<feature type="domain" description="EAL" evidence="3">
    <location>
        <begin position="614"/>
        <end position="864"/>
    </location>
</feature>
<keyword evidence="1" id="KW-0812">Transmembrane</keyword>
<dbReference type="InterPro" id="IPR035919">
    <property type="entry name" value="EAL_sf"/>
</dbReference>
<feature type="domain" description="PAS" evidence="2">
    <location>
        <begin position="317"/>
        <end position="374"/>
    </location>
</feature>
<evidence type="ECO:0000259" key="4">
    <source>
        <dbReference type="PROSITE" id="PS50887"/>
    </source>
</evidence>
<dbReference type="Pfam" id="PF05228">
    <property type="entry name" value="CHASE4"/>
    <property type="match status" value="1"/>
</dbReference>
<sequence length="877" mass="98362">MHKLFVSDDISGTDLEPKQTATLIKRALQLMFSLLAMLFIVAIIALLTIVRNINDSSDKHSAMLLEKAIHNRVDTLTTHIKDYAWWGEAYQHLHPKIDTDWAYTRQNMGATLWRDFEYEGLFVLDGSGKTRYSVINGKLVTDSLQSWLGEDPLPELIQKINKPDAIPVSSTVVMKGGYPALVAAARITTGDDSSMPVAPGPASVLVFVDVLDSSKLTALGEEYGIAQTRVQHKNSPRLAGRRGVATLPVDGQQVTFEWKSENPGRELLRYILPLLILLALCTAIPGVMLGRNALKKARMYDENTYLLAQNRLALTASERRFRDVAEATTDWIWETDPELRFTWLSERFPGITGYSISSWIGRPLSELMSAENQSLADWITLPGQTGHRRLLHCRYLSAMGHQRYCHIAIKPVITPEGITGYRGTATDVTLEVEAQARVEYLSRHDELTGLPNRVRMREFLEGKLQAQPTQQHPLAMLSLDLDKFKPVNDLFGHGAGDAVLHEVSARLRHCIRDYDLVARQGGDEFILVISDIHDRRYIDTLCERIIAELTRPFLVNGNEIVIGASIGIAMAPHDAVDAGELLRFSDIALYKAKSTGRNKWVFYMPEMAEQMVQRREMEKSLRDGIKKEQFRLVYQPRYGHDLSRIIAVEALIRWDHPELGLIMPDQFISLAEETGLIIPLSDWVLKTACRDAQETLHGLSVSVNISAVEFQSWQVVDRIKEALQLSQLDPARLEIEITENATLWNPENSLEIMLALKKLGVKLLMDDFGTGYSSLSYLRNFPFDGIKLDKSFIDGMPESDSANTIVENIIGLGKAFSLSITAEGVETEGQLQKLMMMKCDETQGYFISRPLSLTALQEQISALDSAAQGRNEQNSQG</sequence>
<dbReference type="InterPro" id="IPR043128">
    <property type="entry name" value="Rev_trsase/Diguanyl_cyclase"/>
</dbReference>
<evidence type="ECO:0000259" key="2">
    <source>
        <dbReference type="PROSITE" id="PS50112"/>
    </source>
</evidence>
<dbReference type="InterPro" id="IPR013767">
    <property type="entry name" value="PAS_fold"/>
</dbReference>
<dbReference type="NCBIfam" id="TIGR00254">
    <property type="entry name" value="GGDEF"/>
    <property type="match status" value="1"/>
</dbReference>
<dbReference type="InterPro" id="IPR029787">
    <property type="entry name" value="Nucleotide_cyclase"/>
</dbReference>
<accession>A0ABU6I7V2</accession>
<dbReference type="InterPro" id="IPR001633">
    <property type="entry name" value="EAL_dom"/>
</dbReference>